<reference evidence="2 3" key="1">
    <citation type="submission" date="2023-01" db="EMBL/GenBank/DDBJ databases">
        <authorList>
            <person name="Whitehead M."/>
        </authorList>
    </citation>
    <scope>NUCLEOTIDE SEQUENCE [LARGE SCALE GENOMIC DNA]</scope>
</reference>
<feature type="region of interest" description="Disordered" evidence="1">
    <location>
        <begin position="36"/>
        <end position="63"/>
    </location>
</feature>
<proteinExistence type="predicted"/>
<feature type="region of interest" description="Disordered" evidence="1">
    <location>
        <begin position="358"/>
        <end position="416"/>
    </location>
</feature>
<feature type="compositionally biased region" description="Low complexity" evidence="1">
    <location>
        <begin position="48"/>
        <end position="63"/>
    </location>
</feature>
<accession>A0AAV0XK07</accession>
<comment type="caution">
    <text evidence="2">The sequence shown here is derived from an EMBL/GenBank/DDBJ whole genome shotgun (WGS) entry which is preliminary data.</text>
</comment>
<feature type="compositionally biased region" description="Basic residues" evidence="1">
    <location>
        <begin position="394"/>
        <end position="403"/>
    </location>
</feature>
<evidence type="ECO:0000313" key="3">
    <source>
        <dbReference type="Proteomes" id="UP001160148"/>
    </source>
</evidence>
<feature type="region of interest" description="Disordered" evidence="1">
    <location>
        <begin position="259"/>
        <end position="322"/>
    </location>
</feature>
<name>A0AAV0XK07_9HEMI</name>
<feature type="compositionally biased region" description="Polar residues" evidence="1">
    <location>
        <begin position="358"/>
        <end position="381"/>
    </location>
</feature>
<dbReference type="Proteomes" id="UP001160148">
    <property type="component" value="Unassembled WGS sequence"/>
</dbReference>
<organism evidence="2 3">
    <name type="scientific">Macrosiphum euphorbiae</name>
    <name type="common">potato aphid</name>
    <dbReference type="NCBI Taxonomy" id="13131"/>
    <lineage>
        <taxon>Eukaryota</taxon>
        <taxon>Metazoa</taxon>
        <taxon>Ecdysozoa</taxon>
        <taxon>Arthropoda</taxon>
        <taxon>Hexapoda</taxon>
        <taxon>Insecta</taxon>
        <taxon>Pterygota</taxon>
        <taxon>Neoptera</taxon>
        <taxon>Paraneoptera</taxon>
        <taxon>Hemiptera</taxon>
        <taxon>Sternorrhyncha</taxon>
        <taxon>Aphidomorpha</taxon>
        <taxon>Aphidoidea</taxon>
        <taxon>Aphididae</taxon>
        <taxon>Macrosiphini</taxon>
        <taxon>Macrosiphum</taxon>
    </lineage>
</organism>
<evidence type="ECO:0008006" key="4">
    <source>
        <dbReference type="Google" id="ProtNLM"/>
    </source>
</evidence>
<dbReference type="EMBL" id="CARXXK010000005">
    <property type="protein sequence ID" value="CAI6368770.1"/>
    <property type="molecule type" value="Genomic_DNA"/>
</dbReference>
<sequence>MGDKPPSKTTHTYLRRSTPTIVSKTSINKSILNPLQTSKQVNQNSKMTPTQQPSTTNNTNLTNENCTQKTFAETTANLSFPKKNQAIIFNTIDGIPQIEYIKAISLITNPSNIKFASRISNNRFCIYFSNSNIVNDIINRCQTITVDNNNIELHRLENQAKRIIISNVSPIIPHTYITDALNLIGINTLTPITFLKAGFSTDDLSHIISFRRQTHIKFEDTSKLPGSLVIHFENTDYHIFLTDDTLTCYLCKRTGHTSAHCKNTSEQNKSPPSSQTVDLPSQLELNTNPKTNIDNTNDSATLYTEDNQNTNDSATLYTEDNQNTYLEQTSTPEKLNYTPQINEHQHNNIQIMDSSQELLPPNTTHTTQLKRQISDSSSQKTKAPPSPLNPEKIKTKKKPKIRSRSNSSTRPGENNDEAFKPIELFFEENLNSSINFLQFKHILEQSTNKHINIHSLCQQVGIDIISLISLIEEIRPNITKDKTMKSRLTKFANLLFQILPPQDTQTQL</sequence>
<protein>
    <recommendedName>
        <fullName evidence="4">CCHC-type domain-containing protein</fullName>
    </recommendedName>
</protein>
<evidence type="ECO:0000313" key="2">
    <source>
        <dbReference type="EMBL" id="CAI6368770.1"/>
    </source>
</evidence>
<feature type="compositionally biased region" description="Polar residues" evidence="1">
    <location>
        <begin position="36"/>
        <end position="47"/>
    </location>
</feature>
<keyword evidence="3" id="KW-1185">Reference proteome</keyword>
<dbReference type="AlphaFoldDB" id="A0AAV0XK07"/>
<gene>
    <name evidence="2" type="ORF">MEUPH1_LOCUS23093</name>
</gene>
<evidence type="ECO:0000256" key="1">
    <source>
        <dbReference type="SAM" id="MobiDB-lite"/>
    </source>
</evidence>